<dbReference type="InterPro" id="IPR008638">
    <property type="entry name" value="FhaB/CdiA-like_TPS"/>
</dbReference>
<name>A0A1U9YZT9_9HYPH</name>
<dbReference type="OrthoDB" id="2664633at2"/>
<organism evidence="3 4">
    <name type="scientific">Martelella mediterranea DSM 17316</name>
    <dbReference type="NCBI Taxonomy" id="1122214"/>
    <lineage>
        <taxon>Bacteria</taxon>
        <taxon>Pseudomonadati</taxon>
        <taxon>Pseudomonadota</taxon>
        <taxon>Alphaproteobacteria</taxon>
        <taxon>Hyphomicrobiales</taxon>
        <taxon>Aurantimonadaceae</taxon>
        <taxon>Martelella</taxon>
    </lineage>
</organism>
<feature type="compositionally biased region" description="Basic and acidic residues" evidence="1">
    <location>
        <begin position="1610"/>
        <end position="1620"/>
    </location>
</feature>
<dbReference type="NCBIfam" id="TIGR01901">
    <property type="entry name" value="adhes_NPXG"/>
    <property type="match status" value="1"/>
</dbReference>
<dbReference type="Pfam" id="PF13332">
    <property type="entry name" value="Fil_haemagg_2"/>
    <property type="match status" value="3"/>
</dbReference>
<evidence type="ECO:0000259" key="2">
    <source>
        <dbReference type="SMART" id="SM00912"/>
    </source>
</evidence>
<dbReference type="GO" id="GO:0003824">
    <property type="term" value="F:catalytic activity"/>
    <property type="evidence" value="ECO:0007669"/>
    <property type="project" value="UniProtKB-ARBA"/>
</dbReference>
<dbReference type="InterPro" id="IPR025157">
    <property type="entry name" value="Hemagglutinin_rpt"/>
</dbReference>
<dbReference type="eggNOG" id="COG3209">
    <property type="taxonomic scope" value="Bacteria"/>
</dbReference>
<evidence type="ECO:0000313" key="4">
    <source>
        <dbReference type="Proteomes" id="UP000191135"/>
    </source>
</evidence>
<dbReference type="InterPro" id="IPR011050">
    <property type="entry name" value="Pectin_lyase_fold/virulence"/>
</dbReference>
<evidence type="ECO:0000313" key="3">
    <source>
        <dbReference type="EMBL" id="AQZ50955.1"/>
    </source>
</evidence>
<proteinExistence type="predicted"/>
<dbReference type="EMBL" id="CP020330">
    <property type="protein sequence ID" value="AQZ50955.1"/>
    <property type="molecule type" value="Genomic_DNA"/>
</dbReference>
<reference evidence="3 4" key="1">
    <citation type="submission" date="2017-03" db="EMBL/GenBank/DDBJ databases">
        <title>Foreign affairs: Plasmid Transfer between Roseobacters and Rhizobia.</title>
        <authorList>
            <person name="Bartling P."/>
            <person name="Bunk B."/>
            <person name="Overmann J."/>
            <person name="Brinkmann H."/>
            <person name="Petersen J."/>
        </authorList>
    </citation>
    <scope>NUCLEOTIDE SEQUENCE [LARGE SCALE GENOMIC DNA]</scope>
    <source>
        <strain evidence="3 4">MACL11</strain>
    </source>
</reference>
<dbReference type="Pfam" id="PF05860">
    <property type="entry name" value="TPS"/>
    <property type="match status" value="1"/>
</dbReference>
<accession>A0A1U9YZT9</accession>
<keyword evidence="4" id="KW-1185">Reference proteome</keyword>
<feature type="domain" description="Filamentous haemagglutinin FhaB/tRNA nuclease CdiA-like TPS" evidence="2">
    <location>
        <begin position="46"/>
        <end position="165"/>
    </location>
</feature>
<dbReference type="Gene3D" id="2.160.20.10">
    <property type="entry name" value="Single-stranded right-handed beta-helix, Pectin lyase-like"/>
    <property type="match status" value="1"/>
</dbReference>
<dbReference type="STRING" id="1122214.Mame_01606"/>
<feature type="compositionally biased region" description="Basic and acidic residues" evidence="1">
    <location>
        <begin position="1630"/>
        <end position="1641"/>
    </location>
</feature>
<dbReference type="SUPFAM" id="SSF51126">
    <property type="entry name" value="Pectin lyase-like"/>
    <property type="match status" value="1"/>
</dbReference>
<dbReference type="KEGG" id="mmed:Mame_01606"/>
<evidence type="ECO:0000256" key="1">
    <source>
        <dbReference type="SAM" id="MobiDB-lite"/>
    </source>
</evidence>
<sequence>MTKFLAKALSWILAGVLTLQPVLLYAQDIQVIGPDNGPRPHLDRAYNGTPVLNIGTPNGAGVSHDTYTRFSADDLILNNSATNVDTLLGGWIEGNPNLRPGREAGLWIGEVIGGSRTELNGILEVGGRKMDVILANEYGVTCDGCGFINTDRATLTTGKPIFSGNGGLEGFDVRKGSVLIGAGGLNPEDRLSLSDTARVDVISRAAEIYGKMRADSLNVIAGANRVDYDWSYDPETGEIHGVTEQAGEGAAPALAVDVAALGGMYANAISMVATENGVGVRLNGKLASAGNIGLRSDGRLTLGAPQGGHVPEIKAKKKIQIRNRGPVLLEGAITSEDGNLIDIRTSEGALIFNGEASGGAVVLESAGLASIAAAIDARNSLEIRSLNDGVSVAEKAVLSGSNVSVSAAQSAEINGRISATGDLRVAARGASTGVRSELVAENISIGVAESLVLNGKAQAADTLNLAAGQKMSMGPQSLLSARSLAIASDTLALQGALKAVQDIGIDARLLEATETSRFEAAALNVTARDIGLINGLADIGGPVTIVAGQFTFGDDAEIFAQSLDVDSVGAAKLGGRFGINGPMTVDAATIAGTDALRLSAGSLALAANDIALAGDLSADGLMAIAVASGYLETTGSLTAGTLDIAAAGDMRHSGQIDAGTVTVTAREYAGAAGSEVFGNDITLQAGRIANQGVVKAEETLALSALYGALVNDGSLIGGDVSLAAATDLVNRAEIAAAGEGVLTAGRAFFTANGSTLSGGDLSIDAVTVDTRGAISGSGAVTVTAGAGGLANSGALIADALSLSSTGAIGNSGSITGRDTATLTAGSDLDNLSGGAVYGAQIDLSAEKFVNAGVVSADDLLAVSAGPAGLVNDMTLKGGRVEIDVSGGMDNNGVVMALDELALDAAGNFANRGVLISDADISATIGGGFVNSGKVDALQTVDMQVGGQFSTGAGSQFFADEIDVAAANIANAGVLKASSGLTAAALSGALENDGSLVGGDVALTAATDVINRAEIAASATGTLKAGQSLINATGALISGTNFDLSGVLVENRGALAASGNVGITAGAGGFVNHATLIGDRVDITSAAGIDNRGTLTGHSYAGLAAATDFDNRAGAAIYGNEIAIGGRKTVNNGIIAAGDRLTASARDGGLVNYATLKGQNLRLESTSDIGNAGTVSAGRQLVADAAGTITNVAALISGGDLALYADNILNNSGVIWANGDVTLAGDEGLGFASLVSNQTGRIEAFQGDLTIRADAVVNQGIAPTIAASQIIRWLEQGEAEPTNPVEQITKLIDEAYLDGNGNILPSYAGAYAALWEDVINGGGTLSAAARTIVKPSVTTPSGTALQSGFATLWENMYSRANADGTPDPAALVKSMVDPAIFAADGTVLPEHARAYADLWLTLASGGTSVSDSVKAILNPENALTVESQTTDPATGELVTVYSNALLADTTDVWTAMNAGDGASYDILKILYQDRFNDDGTLAEFVAGGSIDIQAKDVSNVYANMSAGQNIAISADQVTNKALGATQLLVEVHKKPDCFTCHEGEVDYYDTFGGRIEAVGNVAINGNLDNITMTTSELSLQDVIDEMNAYLAEKRAAGDPLMNGIPDVSEKNLELHDKRNDDYTAPVEGNGDDIRKVEGRDTGSETTVDTGAGTPDVDPLDPDNYQSGADRDGVDTGTGTPVVIPVDPGKYASSANTVDRGGPSGSGGGTGTLAPSIPGLTPTKSVNELLAQGINTLAETNPEFTEFSNFITSNYMMDVDRLQYRDELINHNREPSAEAARANGGPYGNPDLDYLDRPVSVPAPDGSGMRTVYPGAWQNSLSGEGALIAGENVTVSGGTINTEGRIAARDSVALTARTINATGGAITAETGEAALTALGDITLDGTKIDANTLSVVAGRDFTGTAVDIDVADAASIFAGGNVKIGARETEYHFDRGGAGTLDAVQQETSVLTAGGDLSIITSGDLELAGLEGVVGGDTNLSAGGDLLLTSVAETAEIHSGSGKNGKDITSYRSHVTSLETGGDFTANAGGSALLEGTQIDAGGNAQLAAGGDVVLAAAQDIYTYEERKSKKGFFSSKSSSYTKEQVTNEGVSIAAGGNLDIIAEKGNLTAAGASLQTADGDINLTAKEGDIYAGAYEDIFREESKKSKSMFFGLISSSSQSSSIDRRNTGTSALSDLDLSLVSGGDTALVGAALEAGGAINITTGGDFSVQAAIDSQRRDFFSTNTGLVLMTTVQENSYVETAVLSRLLAGQGLNLDIGGNAYLTLYDQAGVDAPLPQDLYPEELLALEGLQLLSQDLANEYFYDETVALSPAFKALVSIAIAAVAPQFIAGLGGVTGVTATAGAAAGTTVTTTTTAFGATVVTTSATGAVLSTSYSLTAIGSAASAFASSVIVESVDGAISGEYDLGEILKGATFSAASAGLTSGIDFGFPKDHPFHDALFGIGSGQFTMAGLLETGLDGVIRSGLSSAVYGTDFGDGVLASVVSYVANGVSGALIEETADVFGHGAFSIEKLVAKATIICLAAEAGGASCASGAIGSLVTELVIASGSNLGADDIQTYRQRLQVIGAIAGYFTSGGEADNVYATAFAALNDYDNNYYLGMAYAAQGISEDARAKCLAAGGSASQCDALARQVFEDFILGLSPDPAVVVDVILDFTPVIGDVKGVYECIADPSVVSCGGAAVGVVPLAGDAVKIVLKQGDKAVAVIKRADGTLEKATVSADDLAKVEATNTATIGGKSCVYSCVVDGTTRYVGITDDVARRGAEHLAQKGIRIQGIRGLQNLSRSDARAVEQTLINYYGLGKNGGTLLNKINSISATRNPTAYEQALIQGKQILDSVEYKWTN</sequence>
<feature type="region of interest" description="Disordered" evidence="1">
    <location>
        <begin position="1610"/>
        <end position="1718"/>
    </location>
</feature>
<protein>
    <submittedName>
        <fullName evidence="3">Filamentous hemagglutinin</fullName>
    </submittedName>
</protein>
<dbReference type="eggNOG" id="COG3210">
    <property type="taxonomic scope" value="Bacteria"/>
</dbReference>
<gene>
    <name evidence="3" type="primary">fhaB</name>
    <name evidence="3" type="ORF">Mame_01606</name>
</gene>
<dbReference type="Proteomes" id="UP000191135">
    <property type="component" value="Chromosome"/>
</dbReference>
<dbReference type="SMART" id="SM00912">
    <property type="entry name" value="Haemagg_act"/>
    <property type="match status" value="1"/>
</dbReference>
<dbReference type="InterPro" id="IPR012334">
    <property type="entry name" value="Pectin_lyas_fold"/>
</dbReference>
<feature type="compositionally biased region" description="Gly residues" evidence="1">
    <location>
        <begin position="1700"/>
        <end position="1709"/>
    </location>
</feature>
<dbReference type="RefSeq" id="WP_162141104.1">
    <property type="nucleotide sequence ID" value="NZ_AQWH01000048.1"/>
</dbReference>